<dbReference type="Proteomes" id="UP000243904">
    <property type="component" value="Chromosome I"/>
</dbReference>
<keyword evidence="4" id="KW-0804">Transcription</keyword>
<keyword evidence="2" id="KW-0805">Transcription regulation</keyword>
<evidence type="ECO:0000256" key="2">
    <source>
        <dbReference type="ARBA" id="ARBA00023015"/>
    </source>
</evidence>
<keyword evidence="7" id="KW-1185">Reference proteome</keyword>
<evidence type="ECO:0000313" key="7">
    <source>
        <dbReference type="Proteomes" id="UP000243904"/>
    </source>
</evidence>
<reference evidence="7" key="1">
    <citation type="submission" date="2016-10" db="EMBL/GenBank/DDBJ databases">
        <authorList>
            <person name="Varghese N."/>
            <person name="Submissions S."/>
        </authorList>
    </citation>
    <scope>NUCLEOTIDE SEQUENCE [LARGE SCALE GENOMIC DNA]</scope>
    <source>
        <strain evidence="7">GAS369</strain>
    </source>
</reference>
<dbReference type="PROSITE" id="PS01124">
    <property type="entry name" value="HTH_ARAC_FAMILY_2"/>
    <property type="match status" value="1"/>
</dbReference>
<dbReference type="InterPro" id="IPR018060">
    <property type="entry name" value="HTH_AraC"/>
</dbReference>
<dbReference type="RefSeq" id="WP_244549110.1">
    <property type="nucleotide sequence ID" value="NZ_LT629750.1"/>
</dbReference>
<keyword evidence="1" id="KW-0678">Repressor</keyword>
<sequence>MHKSNAFEIDNGLTRMDLPDLRINYDPVDPDQFDRPIISFCIETGQDNDELPLHSHKKGQLVVAAHGSVMCRAPGGLWIVPPQGAVWIPAGVLHSNCVSDHGKVYVVFIDPQASMLSNCCCTFTISSLVRELIHRLAVFPPLYPVDGPTSRLGRVLLEELVQMSTEEMYLPISTDSRLQHLASSLLNNPADRSTVDALAARYAMSERTFSRLVFKETGMTFGRWRQRLHILVALQRLSAGSSVQAVSLDLGYETPSAFITMFKKAMGQSPGRFLAERSSFSTPFSVSWHEQQTSRP</sequence>
<dbReference type="InterPro" id="IPR009057">
    <property type="entry name" value="Homeodomain-like_sf"/>
</dbReference>
<dbReference type="CDD" id="cd06124">
    <property type="entry name" value="cupin_NimR-like_N"/>
    <property type="match status" value="1"/>
</dbReference>
<dbReference type="FunFam" id="1.10.10.60:FF:000132">
    <property type="entry name" value="AraC family transcriptional regulator"/>
    <property type="match status" value="1"/>
</dbReference>
<keyword evidence="3" id="KW-0238">DNA-binding</keyword>
<evidence type="ECO:0000256" key="3">
    <source>
        <dbReference type="ARBA" id="ARBA00023125"/>
    </source>
</evidence>
<dbReference type="Gene3D" id="2.60.120.10">
    <property type="entry name" value="Jelly Rolls"/>
    <property type="match status" value="1"/>
</dbReference>
<evidence type="ECO:0000256" key="4">
    <source>
        <dbReference type="ARBA" id="ARBA00023163"/>
    </source>
</evidence>
<accession>A0A1H1V7Y2</accession>
<dbReference type="AlphaFoldDB" id="A0A1H1V7Y2"/>
<dbReference type="SMART" id="SM00342">
    <property type="entry name" value="HTH_ARAC"/>
    <property type="match status" value="1"/>
</dbReference>
<dbReference type="InterPro" id="IPR014710">
    <property type="entry name" value="RmlC-like_jellyroll"/>
</dbReference>
<organism evidence="6 7">
    <name type="scientific">Bradyrhizobium canariense</name>
    <dbReference type="NCBI Taxonomy" id="255045"/>
    <lineage>
        <taxon>Bacteria</taxon>
        <taxon>Pseudomonadati</taxon>
        <taxon>Pseudomonadota</taxon>
        <taxon>Alphaproteobacteria</taxon>
        <taxon>Hyphomicrobiales</taxon>
        <taxon>Nitrobacteraceae</taxon>
        <taxon>Bradyrhizobium</taxon>
    </lineage>
</organism>
<name>A0A1H1V7Y2_9BRAD</name>
<dbReference type="EMBL" id="LT629750">
    <property type="protein sequence ID" value="SDS80842.1"/>
    <property type="molecule type" value="Genomic_DNA"/>
</dbReference>
<dbReference type="SUPFAM" id="SSF46689">
    <property type="entry name" value="Homeodomain-like"/>
    <property type="match status" value="1"/>
</dbReference>
<gene>
    <name evidence="6" type="ORF">SAMN05444158_3288</name>
</gene>
<dbReference type="Pfam" id="PF02311">
    <property type="entry name" value="AraC_binding"/>
    <property type="match status" value="1"/>
</dbReference>
<dbReference type="Pfam" id="PF12833">
    <property type="entry name" value="HTH_18"/>
    <property type="match status" value="1"/>
</dbReference>
<dbReference type="InterPro" id="IPR003313">
    <property type="entry name" value="AraC-bd"/>
</dbReference>
<evidence type="ECO:0000256" key="1">
    <source>
        <dbReference type="ARBA" id="ARBA00022491"/>
    </source>
</evidence>
<dbReference type="SUPFAM" id="SSF51182">
    <property type="entry name" value="RmlC-like cupins"/>
    <property type="match status" value="1"/>
</dbReference>
<protein>
    <submittedName>
        <fullName evidence="6">Transcriptional regulator, AraC family</fullName>
    </submittedName>
</protein>
<dbReference type="PANTHER" id="PTHR11019">
    <property type="entry name" value="HTH-TYPE TRANSCRIPTIONAL REGULATOR NIMR"/>
    <property type="match status" value="1"/>
</dbReference>
<dbReference type="Gene3D" id="1.10.10.60">
    <property type="entry name" value="Homeodomain-like"/>
    <property type="match status" value="1"/>
</dbReference>
<evidence type="ECO:0000259" key="5">
    <source>
        <dbReference type="PROSITE" id="PS01124"/>
    </source>
</evidence>
<dbReference type="PANTHER" id="PTHR11019:SF199">
    <property type="entry name" value="HTH-TYPE TRANSCRIPTIONAL REGULATOR NIMR"/>
    <property type="match status" value="1"/>
</dbReference>
<evidence type="ECO:0000313" key="6">
    <source>
        <dbReference type="EMBL" id="SDS80842.1"/>
    </source>
</evidence>
<dbReference type="InterPro" id="IPR011051">
    <property type="entry name" value="RmlC_Cupin_sf"/>
</dbReference>
<dbReference type="GO" id="GO:0043565">
    <property type="term" value="F:sequence-specific DNA binding"/>
    <property type="evidence" value="ECO:0007669"/>
    <property type="project" value="InterPro"/>
</dbReference>
<dbReference type="GO" id="GO:0003700">
    <property type="term" value="F:DNA-binding transcription factor activity"/>
    <property type="evidence" value="ECO:0007669"/>
    <property type="project" value="InterPro"/>
</dbReference>
<proteinExistence type="predicted"/>
<feature type="domain" description="HTH araC/xylS-type" evidence="5">
    <location>
        <begin position="179"/>
        <end position="276"/>
    </location>
</feature>